<proteinExistence type="predicted"/>
<dbReference type="InParanoid" id="A0A0C2WMM0"/>
<evidence type="ECO:0000313" key="2">
    <source>
        <dbReference type="Proteomes" id="UP000054549"/>
    </source>
</evidence>
<sequence length="65" mass="7234">MSTVQLLDKGSIGSNVWRRYRSGVTHSLVAGFWRETACSAVVGRYMVGWRGRLDSLSSSEASRRV</sequence>
<keyword evidence="2" id="KW-1185">Reference proteome</keyword>
<reference evidence="1 2" key="1">
    <citation type="submission" date="2014-04" db="EMBL/GenBank/DDBJ databases">
        <title>Evolutionary Origins and Diversification of the Mycorrhizal Mutualists.</title>
        <authorList>
            <consortium name="DOE Joint Genome Institute"/>
            <consortium name="Mycorrhizal Genomics Consortium"/>
            <person name="Kohler A."/>
            <person name="Kuo A."/>
            <person name="Nagy L.G."/>
            <person name="Floudas D."/>
            <person name="Copeland A."/>
            <person name="Barry K.W."/>
            <person name="Cichocki N."/>
            <person name="Veneault-Fourrey C."/>
            <person name="LaButti K."/>
            <person name="Lindquist E.A."/>
            <person name="Lipzen A."/>
            <person name="Lundell T."/>
            <person name="Morin E."/>
            <person name="Murat C."/>
            <person name="Riley R."/>
            <person name="Ohm R."/>
            <person name="Sun H."/>
            <person name="Tunlid A."/>
            <person name="Henrissat B."/>
            <person name="Grigoriev I.V."/>
            <person name="Hibbett D.S."/>
            <person name="Martin F."/>
        </authorList>
    </citation>
    <scope>NUCLEOTIDE SEQUENCE [LARGE SCALE GENOMIC DNA]</scope>
    <source>
        <strain evidence="1 2">Koide BX008</strain>
    </source>
</reference>
<dbReference type="AlphaFoldDB" id="A0A0C2WMM0"/>
<gene>
    <name evidence="1" type="ORF">M378DRAFT_384478</name>
</gene>
<accession>A0A0C2WMM0</accession>
<evidence type="ECO:0000313" key="1">
    <source>
        <dbReference type="EMBL" id="KIL57448.1"/>
    </source>
</evidence>
<organism evidence="1 2">
    <name type="scientific">Amanita muscaria (strain Koide BX008)</name>
    <dbReference type="NCBI Taxonomy" id="946122"/>
    <lineage>
        <taxon>Eukaryota</taxon>
        <taxon>Fungi</taxon>
        <taxon>Dikarya</taxon>
        <taxon>Basidiomycota</taxon>
        <taxon>Agaricomycotina</taxon>
        <taxon>Agaricomycetes</taxon>
        <taxon>Agaricomycetidae</taxon>
        <taxon>Agaricales</taxon>
        <taxon>Pluteineae</taxon>
        <taxon>Amanitaceae</taxon>
        <taxon>Amanita</taxon>
    </lineage>
</organism>
<dbReference type="EMBL" id="KN818370">
    <property type="protein sequence ID" value="KIL57448.1"/>
    <property type="molecule type" value="Genomic_DNA"/>
</dbReference>
<dbReference type="Proteomes" id="UP000054549">
    <property type="component" value="Unassembled WGS sequence"/>
</dbReference>
<protein>
    <submittedName>
        <fullName evidence="1">Uncharacterized protein</fullName>
    </submittedName>
</protein>
<name>A0A0C2WMM0_AMAMK</name>
<dbReference type="HOGENOM" id="CLU_2849199_0_0_1"/>